<protein>
    <recommendedName>
        <fullName evidence="8">Zn(2)-C6 fungal-type domain-containing protein</fullName>
    </recommendedName>
</protein>
<evidence type="ECO:0000313" key="9">
    <source>
        <dbReference type="EMBL" id="KAG4420496.1"/>
    </source>
</evidence>
<dbReference type="PANTHER" id="PTHR31313">
    <property type="entry name" value="TY1 ENHANCER ACTIVATOR"/>
    <property type="match status" value="1"/>
</dbReference>
<comment type="subcellular location">
    <subcellularLocation>
        <location evidence="1">Nucleus</location>
    </subcellularLocation>
</comment>
<dbReference type="GO" id="GO:0005634">
    <property type="term" value="C:nucleus"/>
    <property type="evidence" value="ECO:0007669"/>
    <property type="project" value="UniProtKB-SubCell"/>
</dbReference>
<sequence>MEDTGGLSSLRTTTACNECRKNKRKCDGGKPACGLCQKGGRTCSYVAEGRKKKRKHFDDAYVKELEEQVKTLTRLVDANNIRAMNTDDASGSHTDPIPEYLAQHKIQNQRSFGQTSSSSDDDVAIDARSSDAMEELGSMMLKLDLRDEGEPNFTIATTETQTTVNRESLGSIDSPHLLKPPDRLDIPARLSDLALKRHLVEKFCAYFNRFHQVVSVDETSAMIVQDWSLLPDDMLFRNLAILAIGSLYSDAPDSRSSGQSAVDIAESLVLRCLKFTATPLTVQGLTLMSWFYLMLGIDMASWNLNSSATGLVLRLGLHVTALTGGNYGPNGAEQRENYHLRVRTFWCYFSIDRIITAVLGMNCTIPWQRVRVNAFTSITANGGTLDELAFSRHGELWHLWDSFMDQMYAFDWKNMTMSGKQSLMSRSYKALLVFYGDSHSDLRRAPVNASDSVICFQIAYHVAVLLVHRPFLGDADGSQTRILALRGATAAAMAICRILREYRRKCPLSSLPPQVMNYVVCAAVIHLLNATSGRTGLGRRSAGNLKICMDTLVAVGERWDARKNTSIRFIRKLAHKWKVVWALPLQFSAPLEESEPVSGMESDTEKEDGHDARCIPQPREASLFAFPDTLEFPFDHLNTFPEEDDISALDWLYAGQFHDNETISPVAAPINSMDHNN</sequence>
<organism evidence="9 10">
    <name type="scientific">Cadophora malorum</name>
    <dbReference type="NCBI Taxonomy" id="108018"/>
    <lineage>
        <taxon>Eukaryota</taxon>
        <taxon>Fungi</taxon>
        <taxon>Dikarya</taxon>
        <taxon>Ascomycota</taxon>
        <taxon>Pezizomycotina</taxon>
        <taxon>Leotiomycetes</taxon>
        <taxon>Helotiales</taxon>
        <taxon>Ploettnerulaceae</taxon>
        <taxon>Cadophora</taxon>
    </lineage>
</organism>
<dbReference type="AlphaFoldDB" id="A0A8H7TJC9"/>
<proteinExistence type="predicted"/>
<reference evidence="9" key="1">
    <citation type="submission" date="2021-02" db="EMBL/GenBank/DDBJ databases">
        <title>Genome sequence Cadophora malorum strain M34.</title>
        <authorList>
            <person name="Stefanovic E."/>
            <person name="Vu D."/>
            <person name="Scully C."/>
            <person name="Dijksterhuis J."/>
            <person name="Roader J."/>
            <person name="Houbraken J."/>
        </authorList>
    </citation>
    <scope>NUCLEOTIDE SEQUENCE</scope>
    <source>
        <strain evidence="9">M34</strain>
    </source>
</reference>
<evidence type="ECO:0000256" key="4">
    <source>
        <dbReference type="ARBA" id="ARBA00023015"/>
    </source>
</evidence>
<dbReference type="SUPFAM" id="SSF57701">
    <property type="entry name" value="Zn2/Cys6 DNA-binding domain"/>
    <property type="match status" value="1"/>
</dbReference>
<evidence type="ECO:0000256" key="3">
    <source>
        <dbReference type="ARBA" id="ARBA00022833"/>
    </source>
</evidence>
<dbReference type="InterPro" id="IPR036864">
    <property type="entry name" value="Zn2-C6_fun-type_DNA-bd_sf"/>
</dbReference>
<keyword evidence="3" id="KW-0862">Zinc</keyword>
<dbReference type="Pfam" id="PF04082">
    <property type="entry name" value="Fungal_trans"/>
    <property type="match status" value="1"/>
</dbReference>
<keyword evidence="7" id="KW-0539">Nucleus</keyword>
<dbReference type="SMART" id="SM00066">
    <property type="entry name" value="GAL4"/>
    <property type="match status" value="1"/>
</dbReference>
<evidence type="ECO:0000259" key="8">
    <source>
        <dbReference type="PROSITE" id="PS50048"/>
    </source>
</evidence>
<keyword evidence="5" id="KW-0238">DNA-binding</keyword>
<dbReference type="InterPro" id="IPR007219">
    <property type="entry name" value="XnlR_reg_dom"/>
</dbReference>
<keyword evidence="2" id="KW-0479">Metal-binding</keyword>
<keyword evidence="6" id="KW-0804">Transcription</keyword>
<dbReference type="Pfam" id="PF00172">
    <property type="entry name" value="Zn_clus"/>
    <property type="match status" value="1"/>
</dbReference>
<evidence type="ECO:0000256" key="2">
    <source>
        <dbReference type="ARBA" id="ARBA00022723"/>
    </source>
</evidence>
<evidence type="ECO:0000256" key="7">
    <source>
        <dbReference type="ARBA" id="ARBA00023242"/>
    </source>
</evidence>
<dbReference type="PROSITE" id="PS50048">
    <property type="entry name" value="ZN2_CY6_FUNGAL_2"/>
    <property type="match status" value="1"/>
</dbReference>
<dbReference type="PROSITE" id="PS00463">
    <property type="entry name" value="ZN2_CY6_FUNGAL_1"/>
    <property type="match status" value="1"/>
</dbReference>
<dbReference type="GO" id="GO:0003677">
    <property type="term" value="F:DNA binding"/>
    <property type="evidence" value="ECO:0007669"/>
    <property type="project" value="UniProtKB-KW"/>
</dbReference>
<dbReference type="GO" id="GO:0008270">
    <property type="term" value="F:zinc ion binding"/>
    <property type="evidence" value="ECO:0007669"/>
    <property type="project" value="InterPro"/>
</dbReference>
<accession>A0A8H7TJC9</accession>
<dbReference type="GO" id="GO:0006351">
    <property type="term" value="P:DNA-templated transcription"/>
    <property type="evidence" value="ECO:0007669"/>
    <property type="project" value="InterPro"/>
</dbReference>
<dbReference type="InterPro" id="IPR001138">
    <property type="entry name" value="Zn2Cys6_DnaBD"/>
</dbReference>
<keyword evidence="4" id="KW-0805">Transcription regulation</keyword>
<name>A0A8H7TJC9_9HELO</name>
<evidence type="ECO:0000256" key="5">
    <source>
        <dbReference type="ARBA" id="ARBA00023125"/>
    </source>
</evidence>
<evidence type="ECO:0000256" key="6">
    <source>
        <dbReference type="ARBA" id="ARBA00023163"/>
    </source>
</evidence>
<feature type="domain" description="Zn(2)-C6 fungal-type" evidence="8">
    <location>
        <begin position="15"/>
        <end position="45"/>
    </location>
</feature>
<dbReference type="PANTHER" id="PTHR31313:SF81">
    <property type="entry name" value="TY1 ENHANCER ACTIVATOR"/>
    <property type="match status" value="1"/>
</dbReference>
<evidence type="ECO:0000313" key="10">
    <source>
        <dbReference type="Proteomes" id="UP000664132"/>
    </source>
</evidence>
<evidence type="ECO:0000256" key="1">
    <source>
        <dbReference type="ARBA" id="ARBA00004123"/>
    </source>
</evidence>
<keyword evidence="10" id="KW-1185">Reference proteome</keyword>
<dbReference type="CDD" id="cd12148">
    <property type="entry name" value="fungal_TF_MHR"/>
    <property type="match status" value="1"/>
</dbReference>
<dbReference type="Gene3D" id="4.10.240.10">
    <property type="entry name" value="Zn(2)-C6 fungal-type DNA-binding domain"/>
    <property type="match status" value="1"/>
</dbReference>
<dbReference type="GO" id="GO:0000981">
    <property type="term" value="F:DNA-binding transcription factor activity, RNA polymerase II-specific"/>
    <property type="evidence" value="ECO:0007669"/>
    <property type="project" value="InterPro"/>
</dbReference>
<gene>
    <name evidence="9" type="ORF">IFR04_006416</name>
</gene>
<dbReference type="Proteomes" id="UP000664132">
    <property type="component" value="Unassembled WGS sequence"/>
</dbReference>
<comment type="caution">
    <text evidence="9">The sequence shown here is derived from an EMBL/GenBank/DDBJ whole genome shotgun (WGS) entry which is preliminary data.</text>
</comment>
<dbReference type="InterPro" id="IPR051615">
    <property type="entry name" value="Transcr_Regulatory_Elem"/>
</dbReference>
<dbReference type="OrthoDB" id="10249920at2759"/>
<dbReference type="EMBL" id="JAFJYH010000083">
    <property type="protein sequence ID" value="KAG4420496.1"/>
    <property type="molecule type" value="Genomic_DNA"/>
</dbReference>
<dbReference type="CDD" id="cd00067">
    <property type="entry name" value="GAL4"/>
    <property type="match status" value="1"/>
</dbReference>